<name>A0A0L0M262_9BURK</name>
<dbReference type="CDD" id="cd00303">
    <property type="entry name" value="retropepsin_like"/>
    <property type="match status" value="1"/>
</dbReference>
<reference evidence="5" key="1">
    <citation type="submission" date="2015-06" db="EMBL/GenBank/DDBJ databases">
        <title>Comparative genomics of Burkholderia leaf nodule symbionts.</title>
        <authorList>
            <person name="Carlier A."/>
            <person name="Eberl L."/>
            <person name="Pinto-Carbo M."/>
        </authorList>
    </citation>
    <scope>NUCLEOTIDE SEQUENCE [LARGE SCALE GENOMIC DNA]</scope>
    <source>
        <strain evidence="5">UZHbot4</strain>
    </source>
</reference>
<feature type="domain" description="CCHC-type" evidence="3">
    <location>
        <begin position="206"/>
        <end position="222"/>
    </location>
</feature>
<keyword evidence="1" id="KW-0175">Coiled coil</keyword>
<dbReference type="SUPFAM" id="SSF57756">
    <property type="entry name" value="Retrovirus zinc finger-like domains"/>
    <property type="match status" value="1"/>
</dbReference>
<sequence length="347" mass="38719">MGSPCECAGRPLFSYPNWVVHQLEREREELVEILAQKRKSLRDGSLPMWELVDSLEDELQQAQSDLEQLRLEVQNQWSRIDTLERERDEALREGDRLRIEIQNVMHTARVTTYAEEVDLVQRMKEGQNCFRDFQNNRRASTRGTPVMKGKGPQGSGSMQPRGTGGVKRPAPAGKGPAEKKGTSQAVCGFCGLSNHTEANCWRKAKKCLKCGSADHQVQECPLRSEEASGEPGKTGVRTAAKKARVPARVYALEAEDVDKESSMVEGTLSISGQVFKVLVDPGYTHSFVNPDYLGKLRDKIETLPFWVEVGTPLGRFELRTDEVCKGCEVNIKGRLFTADMIVLPVLG</sequence>
<dbReference type="InterPro" id="IPR032567">
    <property type="entry name" value="RTL1-rel"/>
</dbReference>
<dbReference type="EMBL" id="LFJJ01000340">
    <property type="protein sequence ID" value="KND56747.1"/>
    <property type="molecule type" value="Genomic_DNA"/>
</dbReference>
<dbReference type="SMART" id="SM00343">
    <property type="entry name" value="ZnF_C2HC"/>
    <property type="match status" value="2"/>
</dbReference>
<evidence type="ECO:0000256" key="1">
    <source>
        <dbReference type="SAM" id="Coils"/>
    </source>
</evidence>
<proteinExistence type="predicted"/>
<protein>
    <recommendedName>
        <fullName evidence="3">CCHC-type domain-containing protein</fullName>
    </recommendedName>
</protein>
<dbReference type="PANTHER" id="PTHR15503">
    <property type="entry name" value="LDOC1 RELATED"/>
    <property type="match status" value="1"/>
</dbReference>
<evidence type="ECO:0000259" key="3">
    <source>
        <dbReference type="SMART" id="SM00343"/>
    </source>
</evidence>
<evidence type="ECO:0000313" key="5">
    <source>
        <dbReference type="Proteomes" id="UP000036959"/>
    </source>
</evidence>
<dbReference type="Pfam" id="PF08284">
    <property type="entry name" value="RVP_2"/>
    <property type="match status" value="1"/>
</dbReference>
<dbReference type="Proteomes" id="UP000036959">
    <property type="component" value="Unassembled WGS sequence"/>
</dbReference>
<organism evidence="4 5">
    <name type="scientific">Candidatus Burkholderia verschuerenii</name>
    <dbReference type="NCBI Taxonomy" id="242163"/>
    <lineage>
        <taxon>Bacteria</taxon>
        <taxon>Pseudomonadati</taxon>
        <taxon>Pseudomonadota</taxon>
        <taxon>Betaproteobacteria</taxon>
        <taxon>Burkholderiales</taxon>
        <taxon>Burkholderiaceae</taxon>
        <taxon>Burkholderia</taxon>
    </lineage>
</organism>
<dbReference type="AlphaFoldDB" id="A0A0L0M262"/>
<keyword evidence="5" id="KW-1185">Reference proteome</keyword>
<accession>A0A0L0M262</accession>
<feature type="region of interest" description="Disordered" evidence="2">
    <location>
        <begin position="137"/>
        <end position="182"/>
    </location>
</feature>
<dbReference type="InterPro" id="IPR036875">
    <property type="entry name" value="Znf_CCHC_sf"/>
</dbReference>
<evidence type="ECO:0000256" key="2">
    <source>
        <dbReference type="SAM" id="MobiDB-lite"/>
    </source>
</evidence>
<dbReference type="PATRIC" id="fig|242163.4.peg.4493"/>
<feature type="coiled-coil region" evidence="1">
    <location>
        <begin position="20"/>
        <end position="100"/>
    </location>
</feature>
<dbReference type="GO" id="GO:0003676">
    <property type="term" value="F:nucleic acid binding"/>
    <property type="evidence" value="ECO:0007669"/>
    <property type="project" value="InterPro"/>
</dbReference>
<dbReference type="GO" id="GO:0008270">
    <property type="term" value="F:zinc ion binding"/>
    <property type="evidence" value="ECO:0007669"/>
    <property type="project" value="InterPro"/>
</dbReference>
<feature type="domain" description="CCHC-type" evidence="3">
    <location>
        <begin position="186"/>
        <end position="202"/>
    </location>
</feature>
<dbReference type="InterPro" id="IPR001878">
    <property type="entry name" value="Znf_CCHC"/>
</dbReference>
<dbReference type="Gene3D" id="4.10.60.10">
    <property type="entry name" value="Zinc finger, CCHC-type"/>
    <property type="match status" value="1"/>
</dbReference>
<gene>
    <name evidence="4" type="ORF">BVER_03574</name>
</gene>
<evidence type="ECO:0000313" key="4">
    <source>
        <dbReference type="EMBL" id="KND56747.1"/>
    </source>
</evidence>
<comment type="caution">
    <text evidence="4">The sequence shown here is derived from an EMBL/GenBank/DDBJ whole genome shotgun (WGS) entry which is preliminary data.</text>
</comment>